<sequence length="297" mass="33229">MTSEIHRTRAAITVDAPAVEVYRTLTDVLNWPLLYPWIVHTEIVERRGIEDVSKFWAVRPGPEGGLRVWQSRRRLHDAERRMEFEQLGTVGAIRRLGGEWLFLPEGDGRCRVESHHWFTTDQDPAVTAQELDRHGALQMRTLKDAVEQRTEAQRLVLRVERSAEVPGKPQEVYGRLSAALGQPRPGEREAEFIDAPCDHPDGTAATGRSVRITRAPHTLVLKHLDPPGELALYRRGWRLDEVPDGVRVTSEQLAVARPEALMDGPAETAGTRRQALLKWLGARAAADLSQGVAHLAG</sequence>
<keyword evidence="3" id="KW-1185">Reference proteome</keyword>
<dbReference type="SUPFAM" id="SSF55961">
    <property type="entry name" value="Bet v1-like"/>
    <property type="match status" value="2"/>
</dbReference>
<comment type="caution">
    <text evidence="2">The sequence shown here is derived from an EMBL/GenBank/DDBJ whole genome shotgun (WGS) entry which is preliminary data.</text>
</comment>
<name>A0ABW6RGB4_9ACTN</name>
<evidence type="ECO:0000313" key="2">
    <source>
        <dbReference type="EMBL" id="MFF3339649.1"/>
    </source>
</evidence>
<feature type="domain" description="Coenzyme Q-binding protein COQ10 START" evidence="1">
    <location>
        <begin position="14"/>
        <end position="113"/>
    </location>
</feature>
<dbReference type="Gene3D" id="3.30.530.20">
    <property type="match status" value="2"/>
</dbReference>
<organism evidence="2 3">
    <name type="scientific">Streptomyces flavidovirens</name>
    <dbReference type="NCBI Taxonomy" id="67298"/>
    <lineage>
        <taxon>Bacteria</taxon>
        <taxon>Bacillati</taxon>
        <taxon>Actinomycetota</taxon>
        <taxon>Actinomycetes</taxon>
        <taxon>Kitasatosporales</taxon>
        <taxon>Streptomycetaceae</taxon>
        <taxon>Streptomyces</taxon>
    </lineage>
</organism>
<accession>A0ABW6RGB4</accession>
<evidence type="ECO:0000313" key="3">
    <source>
        <dbReference type="Proteomes" id="UP001601976"/>
    </source>
</evidence>
<protein>
    <submittedName>
        <fullName evidence="2">SRPBCC family protein</fullName>
    </submittedName>
</protein>
<dbReference type="InterPro" id="IPR023393">
    <property type="entry name" value="START-like_dom_sf"/>
</dbReference>
<proteinExistence type="predicted"/>
<dbReference type="InterPro" id="IPR005031">
    <property type="entry name" value="COQ10_START"/>
</dbReference>
<evidence type="ECO:0000259" key="1">
    <source>
        <dbReference type="Pfam" id="PF03364"/>
    </source>
</evidence>
<dbReference type="RefSeq" id="WP_387895579.1">
    <property type="nucleotide sequence ID" value="NZ_JBIAPK010000003.1"/>
</dbReference>
<gene>
    <name evidence="2" type="ORF">ACFYWW_13090</name>
</gene>
<dbReference type="Proteomes" id="UP001601976">
    <property type="component" value="Unassembled WGS sequence"/>
</dbReference>
<dbReference type="Pfam" id="PF03364">
    <property type="entry name" value="Polyketide_cyc"/>
    <property type="match status" value="1"/>
</dbReference>
<reference evidence="2 3" key="1">
    <citation type="submission" date="2024-10" db="EMBL/GenBank/DDBJ databases">
        <title>The Natural Products Discovery Center: Release of the First 8490 Sequenced Strains for Exploring Actinobacteria Biosynthetic Diversity.</title>
        <authorList>
            <person name="Kalkreuter E."/>
            <person name="Kautsar S.A."/>
            <person name="Yang D."/>
            <person name="Bader C.D."/>
            <person name="Teijaro C.N."/>
            <person name="Fluegel L."/>
            <person name="Davis C.M."/>
            <person name="Simpson J.R."/>
            <person name="Lauterbach L."/>
            <person name="Steele A.D."/>
            <person name="Gui C."/>
            <person name="Meng S."/>
            <person name="Li G."/>
            <person name="Viehrig K."/>
            <person name="Ye F."/>
            <person name="Su P."/>
            <person name="Kiefer A.F."/>
            <person name="Nichols A."/>
            <person name="Cepeda A.J."/>
            <person name="Yan W."/>
            <person name="Fan B."/>
            <person name="Jiang Y."/>
            <person name="Adhikari A."/>
            <person name="Zheng C.-J."/>
            <person name="Schuster L."/>
            <person name="Cowan T.M."/>
            <person name="Smanski M.J."/>
            <person name="Chevrette M.G."/>
            <person name="De Carvalho L.P.S."/>
            <person name="Shen B."/>
        </authorList>
    </citation>
    <scope>NUCLEOTIDE SEQUENCE [LARGE SCALE GENOMIC DNA]</scope>
    <source>
        <strain evidence="2 3">NPDC003029</strain>
    </source>
</reference>
<dbReference type="EMBL" id="JBIAPK010000003">
    <property type="protein sequence ID" value="MFF3339649.1"/>
    <property type="molecule type" value="Genomic_DNA"/>
</dbReference>